<name>A0A7K6G9C1_9PASS</name>
<feature type="signal peptide" evidence="9">
    <location>
        <begin position="1"/>
        <end position="19"/>
    </location>
</feature>
<comment type="caution">
    <text evidence="10">The sequence shown here is derived from an EMBL/GenBank/DDBJ whole genome shotgun (WGS) entry which is preliminary data.</text>
</comment>
<comment type="subcellular location">
    <subcellularLocation>
        <location evidence="1 9">Secreted</location>
    </subcellularLocation>
</comment>
<evidence type="ECO:0000256" key="2">
    <source>
        <dbReference type="ARBA" id="ARBA00006297"/>
    </source>
</evidence>
<keyword evidence="7 9" id="KW-0092">Biotin</keyword>
<dbReference type="GO" id="GO:0009374">
    <property type="term" value="F:biotin binding"/>
    <property type="evidence" value="ECO:0007669"/>
    <property type="project" value="UniProtKB-UniRule"/>
</dbReference>
<feature type="non-terminal residue" evidence="10">
    <location>
        <position position="135"/>
    </location>
</feature>
<comment type="subunit">
    <text evidence="9">Homotetramer.</text>
</comment>
<feature type="non-terminal residue" evidence="10">
    <location>
        <position position="1"/>
    </location>
</feature>
<dbReference type="InterPro" id="IPR005468">
    <property type="entry name" value="Avidin/str"/>
</dbReference>
<dbReference type="InterPro" id="IPR036896">
    <property type="entry name" value="Avidin-like_sf"/>
</dbReference>
<dbReference type="Gene3D" id="2.40.128.30">
    <property type="entry name" value="Avidin-like"/>
    <property type="match status" value="1"/>
</dbReference>
<evidence type="ECO:0000256" key="7">
    <source>
        <dbReference type="ARBA" id="ARBA00023267"/>
    </source>
</evidence>
<keyword evidence="3 9" id="KW-0964">Secreted</keyword>
<accession>A0A7K6G9C1</accession>
<gene>
    <name evidence="10" type="primary">Avd_1</name>
    <name evidence="10" type="ORF">MALELE_R08922</name>
</gene>
<comment type="similarity">
    <text evidence="2 9">Belongs to the avidin/streptavidin family.</text>
</comment>
<keyword evidence="5 8" id="KW-1015">Disulfide bond</keyword>
<keyword evidence="4 9" id="KW-0732">Signal</keyword>
<evidence type="ECO:0000313" key="10">
    <source>
        <dbReference type="EMBL" id="NWV59857.1"/>
    </source>
</evidence>
<evidence type="ECO:0000256" key="9">
    <source>
        <dbReference type="RuleBase" id="RU369114"/>
    </source>
</evidence>
<dbReference type="Proteomes" id="UP000564407">
    <property type="component" value="Unassembled WGS sequence"/>
</dbReference>
<protein>
    <recommendedName>
        <fullName evidence="9">Avidin</fullName>
    </recommendedName>
</protein>
<dbReference type="PRINTS" id="PR00709">
    <property type="entry name" value="AVIDIN"/>
</dbReference>
<dbReference type="InterPro" id="IPR051764">
    <property type="entry name" value="Avidin/Streptavidin-rel"/>
</dbReference>
<proteinExistence type="inferred from homology"/>
<evidence type="ECO:0000256" key="5">
    <source>
        <dbReference type="ARBA" id="ARBA00023157"/>
    </source>
</evidence>
<keyword evidence="11" id="KW-1185">Reference proteome</keyword>
<evidence type="ECO:0000256" key="1">
    <source>
        <dbReference type="ARBA" id="ARBA00004613"/>
    </source>
</evidence>
<evidence type="ECO:0000256" key="4">
    <source>
        <dbReference type="ARBA" id="ARBA00022729"/>
    </source>
</evidence>
<dbReference type="InterPro" id="IPR005469">
    <property type="entry name" value="Avidin"/>
</dbReference>
<dbReference type="SUPFAM" id="SSF50876">
    <property type="entry name" value="Avidin/streptavidin"/>
    <property type="match status" value="1"/>
</dbReference>
<dbReference type="PROSITE" id="PS51326">
    <property type="entry name" value="AVIDIN_2"/>
    <property type="match status" value="1"/>
</dbReference>
<dbReference type="PANTHER" id="PTHR34399">
    <property type="entry name" value="AVIDIN-RELATED"/>
    <property type="match status" value="1"/>
</dbReference>
<organism evidence="10 11">
    <name type="scientific">Malurus elegans</name>
    <name type="common">Red-winged fairywren</name>
    <dbReference type="NCBI Taxonomy" id="720584"/>
    <lineage>
        <taxon>Eukaryota</taxon>
        <taxon>Metazoa</taxon>
        <taxon>Chordata</taxon>
        <taxon>Craniata</taxon>
        <taxon>Vertebrata</taxon>
        <taxon>Euteleostomi</taxon>
        <taxon>Archelosauria</taxon>
        <taxon>Archosauria</taxon>
        <taxon>Dinosauria</taxon>
        <taxon>Saurischia</taxon>
        <taxon>Theropoda</taxon>
        <taxon>Coelurosauria</taxon>
        <taxon>Aves</taxon>
        <taxon>Neognathae</taxon>
        <taxon>Neoaves</taxon>
        <taxon>Telluraves</taxon>
        <taxon>Australaves</taxon>
        <taxon>Passeriformes</taxon>
        <taxon>Meliphagoidea</taxon>
        <taxon>Maluridae</taxon>
        <taxon>Malurus</taxon>
    </lineage>
</organism>
<evidence type="ECO:0000256" key="6">
    <source>
        <dbReference type="ARBA" id="ARBA00023180"/>
    </source>
</evidence>
<dbReference type="PANTHER" id="PTHR34399:SF3">
    <property type="entry name" value="AVID PROTEIN-RELATED"/>
    <property type="match status" value="1"/>
</dbReference>
<comment type="function">
    <text evidence="9">Forms a strong non-covalent specific complex with biotin.</text>
</comment>
<keyword evidence="6 9" id="KW-0325">Glycoprotein</keyword>
<dbReference type="Pfam" id="PF01382">
    <property type="entry name" value="Avidin"/>
    <property type="match status" value="1"/>
</dbReference>
<evidence type="ECO:0000256" key="8">
    <source>
        <dbReference type="PIRSR" id="PIRSR605468-51"/>
    </source>
</evidence>
<evidence type="ECO:0000313" key="11">
    <source>
        <dbReference type="Proteomes" id="UP000564407"/>
    </source>
</evidence>
<dbReference type="AlphaFoldDB" id="A0A7K6G9C1"/>
<reference evidence="10 11" key="1">
    <citation type="submission" date="2019-09" db="EMBL/GenBank/DDBJ databases">
        <title>Bird 10,000 Genomes (B10K) Project - Family phase.</title>
        <authorList>
            <person name="Zhang G."/>
        </authorList>
    </citation>
    <scope>NUCLEOTIDE SEQUENCE [LARGE SCALE GENOMIC DNA]</scope>
    <source>
        <strain evidence="10">B10K-DU-029-44</strain>
        <tissue evidence="10">Heart</tissue>
    </source>
</reference>
<sequence length="135" mass="15197">MVRATPFLLVLFLALGAHGLSTQKCNLVGRWVNDLGSNMTITTMDENGDFFGTYNTSVSAAQQKVLPSLMLGSQRLPIKEKDITFGFTVHWSFSDSITVFTGQCFVDEDGKEILKTMWLLRSRVENIKNDWKATR</sequence>
<dbReference type="GO" id="GO:0005576">
    <property type="term" value="C:extracellular region"/>
    <property type="evidence" value="ECO:0007669"/>
    <property type="project" value="UniProtKB-SubCell"/>
</dbReference>
<dbReference type="EMBL" id="VZRP01002243">
    <property type="protein sequence ID" value="NWV59857.1"/>
    <property type="molecule type" value="Genomic_DNA"/>
</dbReference>
<feature type="disulfide bond" evidence="8">
    <location>
        <begin position="25"/>
        <end position="104"/>
    </location>
</feature>
<feature type="chain" id="PRO_5041482345" description="Avidin" evidence="9">
    <location>
        <begin position="20"/>
        <end position="135"/>
    </location>
</feature>
<evidence type="ECO:0000256" key="3">
    <source>
        <dbReference type="ARBA" id="ARBA00022525"/>
    </source>
</evidence>